<dbReference type="RefSeq" id="WP_064042656.1">
    <property type="nucleotide sequence ID" value="NZ_LUUJ01000134.1"/>
</dbReference>
<comment type="caution">
    <text evidence="10">The sequence shown here is derived from an EMBL/GenBank/DDBJ whole genome shotgun (WGS) entry which is preliminary data.</text>
</comment>
<evidence type="ECO:0000256" key="4">
    <source>
        <dbReference type="ARBA" id="ARBA00022723"/>
    </source>
</evidence>
<sequence length="371" mass="39534">MIYFDHNATTRCDERVVEAMAPYLGAMYGNPSSLYKLGRFARTAIDTAREQLAGLIDAPAERIVFTSGGTEANALALANARGRRLTISAIEHPSVFENATANRLHYPELRTVAVGANGQVSIDSLLDLNWQPGDFLSLMLANNETGAVQHVAEAVQGLGHFGVNLHTDAVQALGKLPISFRQLGVKLLTVSSHKIYGPKGCGALVAAEDFELTALQRGGDQERGWRAGTENVAAIVGFGKAAELAKAEMEARSAKLAMLRRCLEQRLKTIPGLVIFAETAERLANTVQFGIAGLNGEMLLMQLDQHNIAVSSGSACSAASGETSPILAAMGIAPDLAKSAIRVSLGKDNHETEIDRFVEALNASLARQQES</sequence>
<evidence type="ECO:0000313" key="10">
    <source>
        <dbReference type="EMBL" id="OAI10499.1"/>
    </source>
</evidence>
<evidence type="ECO:0000256" key="7">
    <source>
        <dbReference type="ARBA" id="ARBA00023014"/>
    </source>
</evidence>
<evidence type="ECO:0000256" key="2">
    <source>
        <dbReference type="ARBA" id="ARBA00006490"/>
    </source>
</evidence>
<comment type="cofactor">
    <cofactor evidence="1">
        <name>pyridoxal 5'-phosphate</name>
        <dbReference type="ChEBI" id="CHEBI:597326"/>
    </cofactor>
</comment>
<evidence type="ECO:0000313" key="11">
    <source>
        <dbReference type="Proteomes" id="UP000077857"/>
    </source>
</evidence>
<feature type="domain" description="Aminotransferase class V" evidence="9">
    <location>
        <begin position="2"/>
        <end position="357"/>
    </location>
</feature>
<dbReference type="GO" id="GO:0051536">
    <property type="term" value="F:iron-sulfur cluster binding"/>
    <property type="evidence" value="ECO:0007669"/>
    <property type="project" value="UniProtKB-KW"/>
</dbReference>
<proteinExistence type="inferred from homology"/>
<dbReference type="InterPro" id="IPR016454">
    <property type="entry name" value="Cysteine_dSase"/>
</dbReference>
<gene>
    <name evidence="10" type="ORF">A1507_04245</name>
</gene>
<dbReference type="InterPro" id="IPR015422">
    <property type="entry name" value="PyrdxlP-dep_Trfase_small"/>
</dbReference>
<dbReference type="SUPFAM" id="SSF53383">
    <property type="entry name" value="PLP-dependent transferases"/>
    <property type="match status" value="1"/>
</dbReference>
<organism evidence="10 11">
    <name type="scientific">Methylomonas koyamae</name>
    <dbReference type="NCBI Taxonomy" id="702114"/>
    <lineage>
        <taxon>Bacteria</taxon>
        <taxon>Pseudomonadati</taxon>
        <taxon>Pseudomonadota</taxon>
        <taxon>Gammaproteobacteria</taxon>
        <taxon>Methylococcales</taxon>
        <taxon>Methylococcaceae</taxon>
        <taxon>Methylomonas</taxon>
    </lineage>
</organism>
<keyword evidence="6" id="KW-0408">Iron</keyword>
<dbReference type="Gene3D" id="3.90.1150.10">
    <property type="entry name" value="Aspartate Aminotransferase, domain 1"/>
    <property type="match status" value="1"/>
</dbReference>
<comment type="catalytic activity">
    <reaction evidence="8">
        <text>(sulfur carrier)-H + L-cysteine = (sulfur carrier)-SH + L-alanine</text>
        <dbReference type="Rhea" id="RHEA:43892"/>
        <dbReference type="Rhea" id="RHEA-COMP:14737"/>
        <dbReference type="Rhea" id="RHEA-COMP:14739"/>
        <dbReference type="ChEBI" id="CHEBI:29917"/>
        <dbReference type="ChEBI" id="CHEBI:35235"/>
        <dbReference type="ChEBI" id="CHEBI:57972"/>
        <dbReference type="ChEBI" id="CHEBI:64428"/>
        <dbReference type="EC" id="2.8.1.7"/>
    </reaction>
</comment>
<keyword evidence="5" id="KW-0663">Pyridoxal phosphate</keyword>
<dbReference type="InterPro" id="IPR015421">
    <property type="entry name" value="PyrdxlP-dep_Trfase_major"/>
</dbReference>
<evidence type="ECO:0000256" key="6">
    <source>
        <dbReference type="ARBA" id="ARBA00023004"/>
    </source>
</evidence>
<dbReference type="EMBL" id="LUUJ01000134">
    <property type="protein sequence ID" value="OAI10499.1"/>
    <property type="molecule type" value="Genomic_DNA"/>
</dbReference>
<evidence type="ECO:0000256" key="8">
    <source>
        <dbReference type="ARBA" id="ARBA00050776"/>
    </source>
</evidence>
<accession>A0A177N026</accession>
<keyword evidence="7" id="KW-0411">Iron-sulfur</keyword>
<dbReference type="InterPro" id="IPR015424">
    <property type="entry name" value="PyrdxlP-dep_Trfase"/>
</dbReference>
<dbReference type="GO" id="GO:0046872">
    <property type="term" value="F:metal ion binding"/>
    <property type="evidence" value="ECO:0007669"/>
    <property type="project" value="UniProtKB-KW"/>
</dbReference>
<dbReference type="Gene3D" id="1.10.260.50">
    <property type="match status" value="1"/>
</dbReference>
<reference evidence="10 11" key="1">
    <citation type="submission" date="2016-03" db="EMBL/GenBank/DDBJ databases">
        <authorList>
            <person name="Ploux O."/>
        </authorList>
    </citation>
    <scope>NUCLEOTIDE SEQUENCE [LARGE SCALE GENOMIC DNA]</scope>
    <source>
        <strain evidence="10 11">R-45378</strain>
    </source>
</reference>
<dbReference type="InterPro" id="IPR000192">
    <property type="entry name" value="Aminotrans_V_dom"/>
</dbReference>
<evidence type="ECO:0000256" key="3">
    <source>
        <dbReference type="ARBA" id="ARBA00022679"/>
    </source>
</evidence>
<dbReference type="Proteomes" id="UP000077857">
    <property type="component" value="Unassembled WGS sequence"/>
</dbReference>
<keyword evidence="3" id="KW-0808">Transferase</keyword>
<dbReference type="PANTHER" id="PTHR11601:SF34">
    <property type="entry name" value="CYSTEINE DESULFURASE"/>
    <property type="match status" value="1"/>
</dbReference>
<dbReference type="Gene3D" id="3.40.640.10">
    <property type="entry name" value="Type I PLP-dependent aspartate aminotransferase-like (Major domain)"/>
    <property type="match status" value="1"/>
</dbReference>
<dbReference type="GO" id="GO:0031071">
    <property type="term" value="F:cysteine desulfurase activity"/>
    <property type="evidence" value="ECO:0007669"/>
    <property type="project" value="UniProtKB-EC"/>
</dbReference>
<keyword evidence="4" id="KW-0479">Metal-binding</keyword>
<dbReference type="AlphaFoldDB" id="A0A177N026"/>
<dbReference type="PIRSF" id="PIRSF005572">
    <property type="entry name" value="NifS"/>
    <property type="match status" value="1"/>
</dbReference>
<evidence type="ECO:0000256" key="1">
    <source>
        <dbReference type="ARBA" id="ARBA00001933"/>
    </source>
</evidence>
<dbReference type="PANTHER" id="PTHR11601">
    <property type="entry name" value="CYSTEINE DESULFURYLASE FAMILY MEMBER"/>
    <property type="match status" value="1"/>
</dbReference>
<protein>
    <submittedName>
        <fullName evidence="10">Cysteine desulfurase</fullName>
    </submittedName>
</protein>
<dbReference type="OrthoDB" id="9808002at2"/>
<comment type="similarity">
    <text evidence="2">Belongs to the class-V pyridoxal-phosphate-dependent aminotransferase family. NifS/IscS subfamily.</text>
</comment>
<dbReference type="Pfam" id="PF00266">
    <property type="entry name" value="Aminotran_5"/>
    <property type="match status" value="1"/>
</dbReference>
<name>A0A177N026_9GAMM</name>
<evidence type="ECO:0000256" key="5">
    <source>
        <dbReference type="ARBA" id="ARBA00022898"/>
    </source>
</evidence>
<evidence type="ECO:0000259" key="9">
    <source>
        <dbReference type="Pfam" id="PF00266"/>
    </source>
</evidence>